<evidence type="ECO:0000256" key="9">
    <source>
        <dbReference type="ARBA" id="ARBA00023052"/>
    </source>
</evidence>
<dbReference type="EMBL" id="JBHSEL010000053">
    <property type="protein sequence ID" value="MFC4625382.1"/>
    <property type="molecule type" value="Genomic_DNA"/>
</dbReference>
<evidence type="ECO:0000313" key="16">
    <source>
        <dbReference type="EMBL" id="MFC4625382.1"/>
    </source>
</evidence>
<feature type="compositionally biased region" description="Basic and acidic residues" evidence="12">
    <location>
        <begin position="1"/>
        <end position="10"/>
    </location>
</feature>
<dbReference type="InterPro" id="IPR000399">
    <property type="entry name" value="TPP-bd_CS"/>
</dbReference>
<organism evidence="16 17">
    <name type="scientific">Daeguia caeni</name>
    <dbReference type="NCBI Taxonomy" id="439612"/>
    <lineage>
        <taxon>Bacteria</taxon>
        <taxon>Pseudomonadati</taxon>
        <taxon>Pseudomonadota</taxon>
        <taxon>Alphaproteobacteria</taxon>
        <taxon>Hyphomicrobiales</taxon>
        <taxon>Brucellaceae</taxon>
        <taxon>Daeguia</taxon>
    </lineage>
</organism>
<dbReference type="EC" id="2.2.1.6" evidence="4 11"/>
<evidence type="ECO:0000256" key="2">
    <source>
        <dbReference type="ARBA" id="ARBA00005025"/>
    </source>
</evidence>
<keyword evidence="6 11" id="KW-0808">Transferase</keyword>
<evidence type="ECO:0000259" key="13">
    <source>
        <dbReference type="Pfam" id="PF00205"/>
    </source>
</evidence>
<dbReference type="PROSITE" id="PS00187">
    <property type="entry name" value="TPP_ENZYMES"/>
    <property type="match status" value="1"/>
</dbReference>
<dbReference type="GO" id="GO:0003984">
    <property type="term" value="F:acetolactate synthase activity"/>
    <property type="evidence" value="ECO:0007669"/>
    <property type="project" value="UniProtKB-EC"/>
</dbReference>
<feature type="domain" description="Thiamine pyrophosphate enzyme central" evidence="13">
    <location>
        <begin position="214"/>
        <end position="351"/>
    </location>
</feature>
<dbReference type="NCBIfam" id="NF006581">
    <property type="entry name" value="PRK09107.1"/>
    <property type="match status" value="1"/>
</dbReference>
<sequence>MTAGKQEADKTAAASQEAGNPREMTGAEMVIQALIDQGVTDIFGYPGGAVLPIYDELFQQDKIRHILVRHEQGAGHAAEGYARSTGKVGVMLVTSGPGATNAVTPLQDALMDSIPLVCISGQVPTTLIGSDAFQECDTVGITRPCTKYNWLVKDVNELSHILHEAFHIASTGRPGPVVVDIPKDIQFAKGIYTPPEKTPRTSYRPVVNGDAVAISEAVRLLANAKRPVIYTGGGVINSGPAATRLLRELVELGNFPITSTLMGLGAYPASGRNWLGMLGMHGTYEANMTMHDCDVMLCIGARFDDRITGRLDAFSPHSKKIHIDIDPSSINKNVRVDVPIVGDVAKVLEDLVRQFRASERKPSKQDMADWWAQIDRWRARKSLAYTPNKDVIMPQYAIERLCALTRGRDTYITTEVGQHQMWAAQFFGFDQPNRWMTSGGLGTMGYGLPAALGVQIAHPDALVIDIAGDASVQMCIQEMSSAIQHDAPIKVFILNNQYMGMVRQWQQLLHGNRLSHSYTEAMPDFVKLAEAYGAHGIRCEKPGDLDDAIQEMIDVRKPVIFDCHVANLTNCFPMIPSGKAHNEMLLPDEATDEAVATAIDAKGRSLV</sequence>
<comment type="cofactor">
    <cofactor evidence="11">
        <name>thiamine diphosphate</name>
        <dbReference type="ChEBI" id="CHEBI:58937"/>
    </cofactor>
    <text evidence="11">Binds 1 thiamine pyrophosphate per subunit.</text>
</comment>
<feature type="region of interest" description="Disordered" evidence="12">
    <location>
        <begin position="1"/>
        <end position="23"/>
    </location>
</feature>
<dbReference type="SUPFAM" id="SSF52518">
    <property type="entry name" value="Thiamin diphosphate-binding fold (THDP-binding)"/>
    <property type="match status" value="2"/>
</dbReference>
<dbReference type="InterPro" id="IPR012846">
    <property type="entry name" value="Acetolactate_synth_lsu"/>
</dbReference>
<keyword evidence="5 11" id="KW-0028">Amino-acid biosynthesis</keyword>
<keyword evidence="7 11" id="KW-0479">Metal-binding</keyword>
<gene>
    <name evidence="16" type="ORF">ACFO1V_09125</name>
</gene>
<dbReference type="Gene3D" id="3.40.50.970">
    <property type="match status" value="2"/>
</dbReference>
<dbReference type="SUPFAM" id="SSF52467">
    <property type="entry name" value="DHS-like NAD/FAD-binding domain"/>
    <property type="match status" value="1"/>
</dbReference>
<name>A0ABV9H514_9HYPH</name>
<evidence type="ECO:0000256" key="1">
    <source>
        <dbReference type="ARBA" id="ARBA00004974"/>
    </source>
</evidence>
<evidence type="ECO:0000256" key="4">
    <source>
        <dbReference type="ARBA" id="ARBA00013145"/>
    </source>
</evidence>
<comment type="catalytic activity">
    <reaction evidence="11">
        <text>2 pyruvate + H(+) = (2S)-2-acetolactate + CO2</text>
        <dbReference type="Rhea" id="RHEA:25249"/>
        <dbReference type="ChEBI" id="CHEBI:15361"/>
        <dbReference type="ChEBI" id="CHEBI:15378"/>
        <dbReference type="ChEBI" id="CHEBI:16526"/>
        <dbReference type="ChEBI" id="CHEBI:58476"/>
        <dbReference type="EC" id="2.2.1.6"/>
    </reaction>
</comment>
<dbReference type="Pfam" id="PF00205">
    <property type="entry name" value="TPP_enzyme_M"/>
    <property type="match status" value="1"/>
</dbReference>
<dbReference type="InterPro" id="IPR029035">
    <property type="entry name" value="DHS-like_NAD/FAD-binding_dom"/>
</dbReference>
<dbReference type="InterPro" id="IPR011766">
    <property type="entry name" value="TPP_enzyme_TPP-bd"/>
</dbReference>
<dbReference type="CDD" id="cd02015">
    <property type="entry name" value="TPP_AHAS"/>
    <property type="match status" value="1"/>
</dbReference>
<evidence type="ECO:0000259" key="14">
    <source>
        <dbReference type="Pfam" id="PF02775"/>
    </source>
</evidence>
<dbReference type="InterPro" id="IPR012000">
    <property type="entry name" value="Thiamin_PyroP_enz_cen_dom"/>
</dbReference>
<dbReference type="InterPro" id="IPR045229">
    <property type="entry name" value="TPP_enz"/>
</dbReference>
<reference evidence="17" key="1">
    <citation type="journal article" date="2019" name="Int. J. Syst. Evol. Microbiol.">
        <title>The Global Catalogue of Microorganisms (GCM) 10K type strain sequencing project: providing services to taxonomists for standard genome sequencing and annotation.</title>
        <authorList>
            <consortium name="The Broad Institute Genomics Platform"/>
            <consortium name="The Broad Institute Genome Sequencing Center for Infectious Disease"/>
            <person name="Wu L."/>
            <person name="Ma J."/>
        </authorList>
    </citation>
    <scope>NUCLEOTIDE SEQUENCE [LARGE SCALE GENOMIC DNA]</scope>
    <source>
        <strain evidence="17">CGMCC 1.15731</strain>
    </source>
</reference>
<dbReference type="Proteomes" id="UP001596042">
    <property type="component" value="Unassembled WGS sequence"/>
</dbReference>
<comment type="pathway">
    <text evidence="1 11">Amino-acid biosynthesis; L-isoleucine biosynthesis; L-isoleucine from 2-oxobutanoate: step 1/4.</text>
</comment>
<keyword evidence="17" id="KW-1185">Reference proteome</keyword>
<dbReference type="Gene3D" id="3.40.50.1220">
    <property type="entry name" value="TPP-binding domain"/>
    <property type="match status" value="1"/>
</dbReference>
<comment type="similarity">
    <text evidence="3 11">Belongs to the TPP enzyme family.</text>
</comment>
<dbReference type="InterPro" id="IPR039368">
    <property type="entry name" value="AHAS_TPP"/>
</dbReference>
<protein>
    <recommendedName>
        <fullName evidence="4 11">Acetolactate synthase</fullName>
        <ecNumber evidence="4 11">2.2.1.6</ecNumber>
    </recommendedName>
</protein>
<keyword evidence="9 11" id="KW-0786">Thiamine pyrophosphate</keyword>
<dbReference type="InterPro" id="IPR012001">
    <property type="entry name" value="Thiamin_PyroP_enz_TPP-bd_dom"/>
</dbReference>
<dbReference type="Pfam" id="PF02776">
    <property type="entry name" value="TPP_enzyme_N"/>
    <property type="match status" value="1"/>
</dbReference>
<feature type="domain" description="Thiamine pyrophosphate enzyme TPP-binding" evidence="14">
    <location>
        <begin position="416"/>
        <end position="563"/>
    </location>
</feature>
<comment type="pathway">
    <text evidence="2 11">Amino-acid biosynthesis; L-valine biosynthesis; L-valine from pyruvate: step 1/4.</text>
</comment>
<evidence type="ECO:0000256" key="6">
    <source>
        <dbReference type="ARBA" id="ARBA00022679"/>
    </source>
</evidence>
<dbReference type="RefSeq" id="WP_374829222.1">
    <property type="nucleotide sequence ID" value="NZ_JBHEEZ010000001.1"/>
</dbReference>
<accession>A0ABV9H514</accession>
<keyword evidence="8 11" id="KW-0460">Magnesium</keyword>
<evidence type="ECO:0000256" key="7">
    <source>
        <dbReference type="ARBA" id="ARBA00022723"/>
    </source>
</evidence>
<evidence type="ECO:0000256" key="8">
    <source>
        <dbReference type="ARBA" id="ARBA00022842"/>
    </source>
</evidence>
<dbReference type="PANTHER" id="PTHR18968">
    <property type="entry name" value="THIAMINE PYROPHOSPHATE ENZYMES"/>
    <property type="match status" value="1"/>
</dbReference>
<evidence type="ECO:0000256" key="11">
    <source>
        <dbReference type="RuleBase" id="RU003591"/>
    </source>
</evidence>
<evidence type="ECO:0000256" key="12">
    <source>
        <dbReference type="SAM" id="MobiDB-lite"/>
    </source>
</evidence>
<dbReference type="InterPro" id="IPR029061">
    <property type="entry name" value="THDP-binding"/>
</dbReference>
<dbReference type="NCBIfam" id="TIGR00118">
    <property type="entry name" value="acolac_lg"/>
    <property type="match status" value="1"/>
</dbReference>
<evidence type="ECO:0000259" key="15">
    <source>
        <dbReference type="Pfam" id="PF02776"/>
    </source>
</evidence>
<evidence type="ECO:0000256" key="10">
    <source>
        <dbReference type="ARBA" id="ARBA00023304"/>
    </source>
</evidence>
<proteinExistence type="inferred from homology"/>
<evidence type="ECO:0000256" key="5">
    <source>
        <dbReference type="ARBA" id="ARBA00022605"/>
    </source>
</evidence>
<keyword evidence="10 11" id="KW-0100">Branched-chain amino acid biosynthesis</keyword>
<comment type="cofactor">
    <cofactor evidence="11">
        <name>Mg(2+)</name>
        <dbReference type="ChEBI" id="CHEBI:18420"/>
    </cofactor>
    <text evidence="11">Binds 1 Mg(2+) ion per subunit.</text>
</comment>
<dbReference type="CDD" id="cd07035">
    <property type="entry name" value="TPP_PYR_POX_like"/>
    <property type="match status" value="1"/>
</dbReference>
<evidence type="ECO:0000256" key="3">
    <source>
        <dbReference type="ARBA" id="ARBA00007812"/>
    </source>
</evidence>
<feature type="domain" description="Thiamine pyrophosphate enzyme N-terminal TPP-binding" evidence="15">
    <location>
        <begin position="24"/>
        <end position="140"/>
    </location>
</feature>
<evidence type="ECO:0000313" key="17">
    <source>
        <dbReference type="Proteomes" id="UP001596042"/>
    </source>
</evidence>
<dbReference type="PANTHER" id="PTHR18968:SF13">
    <property type="entry name" value="ACETOLACTATE SYNTHASE CATALYTIC SUBUNIT, MITOCHONDRIAL"/>
    <property type="match status" value="1"/>
</dbReference>
<comment type="caution">
    <text evidence="16">The sequence shown here is derived from an EMBL/GenBank/DDBJ whole genome shotgun (WGS) entry which is preliminary data.</text>
</comment>
<dbReference type="Pfam" id="PF02775">
    <property type="entry name" value="TPP_enzyme_C"/>
    <property type="match status" value="1"/>
</dbReference>